<reference evidence="5 6" key="1">
    <citation type="submission" date="2018-05" db="EMBL/GenBank/DDBJ databases">
        <authorList>
            <person name="Goeker M."/>
            <person name="Huntemann M."/>
            <person name="Clum A."/>
            <person name="Pillay M."/>
            <person name="Palaniappan K."/>
            <person name="Varghese N."/>
            <person name="Mikhailova N."/>
            <person name="Stamatis D."/>
            <person name="Reddy T."/>
            <person name="Daum C."/>
            <person name="Shapiro N."/>
            <person name="Ivanova N."/>
            <person name="Kyrpides N."/>
            <person name="Woyke T."/>
        </authorList>
    </citation>
    <scope>NUCLEOTIDE SEQUENCE [LARGE SCALE GENOMIC DNA]</scope>
    <source>
        <strain evidence="5 6">DSM 26524</strain>
    </source>
</reference>
<dbReference type="RefSeq" id="WP_109624930.1">
    <property type="nucleotide sequence ID" value="NZ_JANKBI010000012.1"/>
</dbReference>
<dbReference type="InterPro" id="IPR006710">
    <property type="entry name" value="Glyco_hydro_43"/>
</dbReference>
<protein>
    <submittedName>
        <fullName evidence="5">Glycosyl hydrolase family 43</fullName>
    </submittedName>
</protein>
<evidence type="ECO:0000256" key="4">
    <source>
        <dbReference type="RuleBase" id="RU361187"/>
    </source>
</evidence>
<dbReference type="GO" id="GO:0005975">
    <property type="term" value="P:carbohydrate metabolic process"/>
    <property type="evidence" value="ECO:0007669"/>
    <property type="project" value="InterPro"/>
</dbReference>
<comment type="similarity">
    <text evidence="1 4">Belongs to the glycosyl hydrolase 43 family.</text>
</comment>
<name>A0AB73T7U5_9FIRM</name>
<dbReference type="EMBL" id="QGGY01000002">
    <property type="protein sequence ID" value="PWJ77979.1"/>
    <property type="molecule type" value="Genomic_DNA"/>
</dbReference>
<dbReference type="Gene3D" id="2.115.10.20">
    <property type="entry name" value="Glycosyl hydrolase domain, family 43"/>
    <property type="match status" value="1"/>
</dbReference>
<proteinExistence type="inferred from homology"/>
<evidence type="ECO:0000256" key="2">
    <source>
        <dbReference type="ARBA" id="ARBA00022801"/>
    </source>
</evidence>
<evidence type="ECO:0000313" key="5">
    <source>
        <dbReference type="EMBL" id="PWJ77979.1"/>
    </source>
</evidence>
<dbReference type="PANTHER" id="PTHR22925">
    <property type="entry name" value="GLYCOSYL HYDROLASE 43 FAMILY MEMBER"/>
    <property type="match status" value="1"/>
</dbReference>
<organism evidence="5 6">
    <name type="scientific">Murimonas intestini</name>
    <dbReference type="NCBI Taxonomy" id="1337051"/>
    <lineage>
        <taxon>Bacteria</taxon>
        <taxon>Bacillati</taxon>
        <taxon>Bacillota</taxon>
        <taxon>Clostridia</taxon>
        <taxon>Lachnospirales</taxon>
        <taxon>Lachnospiraceae</taxon>
        <taxon>Murimonas</taxon>
    </lineage>
</organism>
<dbReference type="SUPFAM" id="SSF75005">
    <property type="entry name" value="Arabinanase/levansucrase/invertase"/>
    <property type="match status" value="1"/>
</dbReference>
<dbReference type="CDD" id="cd18826">
    <property type="entry name" value="GH43_CtGH43-like"/>
    <property type="match status" value="1"/>
</dbReference>
<dbReference type="AlphaFoldDB" id="A0AB73T7U5"/>
<dbReference type="Pfam" id="PF04616">
    <property type="entry name" value="Glyco_hydro_43"/>
    <property type="match status" value="1"/>
</dbReference>
<comment type="caution">
    <text evidence="5">The sequence shown here is derived from an EMBL/GenBank/DDBJ whole genome shotgun (WGS) entry which is preliminary data.</text>
</comment>
<keyword evidence="2 4" id="KW-0378">Hydrolase</keyword>
<dbReference type="PANTHER" id="PTHR22925:SF3">
    <property type="entry name" value="GLYCOSYL HYDROLASE FAMILY PROTEIN 43"/>
    <property type="match status" value="1"/>
</dbReference>
<dbReference type="GO" id="GO:0004553">
    <property type="term" value="F:hydrolase activity, hydrolyzing O-glycosyl compounds"/>
    <property type="evidence" value="ECO:0007669"/>
    <property type="project" value="InterPro"/>
</dbReference>
<dbReference type="Proteomes" id="UP000245412">
    <property type="component" value="Unassembled WGS sequence"/>
</dbReference>
<keyword evidence="3 4" id="KW-0326">Glycosidase</keyword>
<gene>
    <name evidence="5" type="ORF">C7383_102112</name>
</gene>
<evidence type="ECO:0000256" key="3">
    <source>
        <dbReference type="ARBA" id="ARBA00023295"/>
    </source>
</evidence>
<dbReference type="InterPro" id="IPR023296">
    <property type="entry name" value="Glyco_hydro_beta-prop_sf"/>
</dbReference>
<evidence type="ECO:0000256" key="1">
    <source>
        <dbReference type="ARBA" id="ARBA00009865"/>
    </source>
</evidence>
<evidence type="ECO:0000313" key="6">
    <source>
        <dbReference type="Proteomes" id="UP000245412"/>
    </source>
</evidence>
<sequence>MYESIKPGQPWLDTDGNRIQAHGGSIISVGDTFYWYGENKEKTTGENNIWHWGVRCYSSKDMYNWKNEGIIIPPDTEDETSPLHPASMMDRPHIIYNETTQKYVAWLKIMGEPPYFTVLISDHLLGPYKIINRRVNPCGLNVGDFDLKADDKTKKGYLISQRPHTSIYIVRLNDDYTDVLGEYTEHFPHTAPPDAREAPAYFYRNGLHYMITSGTTGYYSNPSEASAAADWMGPYEIQGNPHLNDTTKTSFNSQITSVFKHPGKKDLYIALADRWRPELPVLAGDKWESGEYSDLIQEKFRRIFDPAAEFVFSPEDAKDMRINSSVSEYVWLPLKFDKDKVYIEWLDEWKIEDYE</sequence>
<accession>A0AB73T7U5</accession>
<keyword evidence="6" id="KW-1185">Reference proteome</keyword>